<gene>
    <name evidence="2" type="ORF">QN277_024218</name>
</gene>
<dbReference type="Proteomes" id="UP001293593">
    <property type="component" value="Unassembled WGS sequence"/>
</dbReference>
<dbReference type="AlphaFoldDB" id="A0AAE1JD87"/>
<proteinExistence type="predicted"/>
<feature type="transmembrane region" description="Helical" evidence="1">
    <location>
        <begin position="226"/>
        <end position="251"/>
    </location>
</feature>
<organism evidence="2 3">
    <name type="scientific">Acacia crassicarpa</name>
    <name type="common">northern wattle</name>
    <dbReference type="NCBI Taxonomy" id="499986"/>
    <lineage>
        <taxon>Eukaryota</taxon>
        <taxon>Viridiplantae</taxon>
        <taxon>Streptophyta</taxon>
        <taxon>Embryophyta</taxon>
        <taxon>Tracheophyta</taxon>
        <taxon>Spermatophyta</taxon>
        <taxon>Magnoliopsida</taxon>
        <taxon>eudicotyledons</taxon>
        <taxon>Gunneridae</taxon>
        <taxon>Pentapetalae</taxon>
        <taxon>rosids</taxon>
        <taxon>fabids</taxon>
        <taxon>Fabales</taxon>
        <taxon>Fabaceae</taxon>
        <taxon>Caesalpinioideae</taxon>
        <taxon>mimosoid clade</taxon>
        <taxon>Acacieae</taxon>
        <taxon>Acacia</taxon>
    </lineage>
</organism>
<feature type="transmembrane region" description="Helical" evidence="1">
    <location>
        <begin position="173"/>
        <end position="206"/>
    </location>
</feature>
<evidence type="ECO:0000313" key="2">
    <source>
        <dbReference type="EMBL" id="KAK4267438.1"/>
    </source>
</evidence>
<keyword evidence="1" id="KW-0472">Membrane</keyword>
<comment type="caution">
    <text evidence="2">The sequence shown here is derived from an EMBL/GenBank/DDBJ whole genome shotgun (WGS) entry which is preliminary data.</text>
</comment>
<keyword evidence="3" id="KW-1185">Reference proteome</keyword>
<dbReference type="EMBL" id="JAWXYG010000007">
    <property type="protein sequence ID" value="KAK4267438.1"/>
    <property type="molecule type" value="Genomic_DNA"/>
</dbReference>
<accession>A0AAE1JD87</accession>
<feature type="transmembrane region" description="Helical" evidence="1">
    <location>
        <begin position="20"/>
        <end position="39"/>
    </location>
</feature>
<sequence>MNRPVGSWRSTVCVIDHHSLFLLLMIIGLITLICCSTFMGSRWSQRIFTIDGVEPNGNNESALSMIQNSPARNPQQAFLLYWVHKLTGVNSNPPARNPQQAFLPYWVHKLTGVNPNILFILMTILFKMICDVVYGTDPFKDLCDAINYMTSKVLLEFSVAFKKSLGGMVQMTMFMMVNAATLILASLSFKVLEATLVSFAPFYYFLPLLARAPNFSVLFGTFEVPIFWFVFSCALVFFFLQCFVIFGVLFISWKLMC</sequence>
<keyword evidence="1" id="KW-0812">Transmembrane</keyword>
<reference evidence="2" key="1">
    <citation type="submission" date="2023-10" db="EMBL/GenBank/DDBJ databases">
        <title>Chromosome-level genome of the transformable northern wattle, Acacia crassicarpa.</title>
        <authorList>
            <person name="Massaro I."/>
            <person name="Sinha N.R."/>
            <person name="Poethig S."/>
            <person name="Leichty A.R."/>
        </authorList>
    </citation>
    <scope>NUCLEOTIDE SEQUENCE</scope>
    <source>
        <strain evidence="2">Acra3RX</strain>
        <tissue evidence="2">Leaf</tissue>
    </source>
</reference>
<keyword evidence="1" id="KW-1133">Transmembrane helix</keyword>
<evidence type="ECO:0000313" key="3">
    <source>
        <dbReference type="Proteomes" id="UP001293593"/>
    </source>
</evidence>
<name>A0AAE1JD87_9FABA</name>
<evidence type="ECO:0000256" key="1">
    <source>
        <dbReference type="SAM" id="Phobius"/>
    </source>
</evidence>
<protein>
    <submittedName>
        <fullName evidence="2">Uncharacterized protein</fullName>
    </submittedName>
</protein>